<dbReference type="Pfam" id="PF17963">
    <property type="entry name" value="Big_9"/>
    <property type="match status" value="4"/>
</dbReference>
<organism evidence="4 5">
    <name type="scientific">Compostimonas suwonensis</name>
    <dbReference type="NCBI Taxonomy" id="1048394"/>
    <lineage>
        <taxon>Bacteria</taxon>
        <taxon>Bacillati</taxon>
        <taxon>Actinomycetota</taxon>
        <taxon>Actinomycetes</taxon>
        <taxon>Micrococcales</taxon>
        <taxon>Microbacteriaceae</taxon>
        <taxon>Compostimonas</taxon>
    </lineage>
</organism>
<gene>
    <name evidence="4" type="ORF">CLV54_1395</name>
</gene>
<dbReference type="EMBL" id="PGFB01000002">
    <property type="protein sequence ID" value="PJJ63722.1"/>
    <property type="molecule type" value="Genomic_DNA"/>
</dbReference>
<dbReference type="CDD" id="cd00063">
    <property type="entry name" value="FN3"/>
    <property type="match status" value="1"/>
</dbReference>
<dbReference type="Proteomes" id="UP000230161">
    <property type="component" value="Unassembled WGS sequence"/>
</dbReference>
<accession>A0A2M9C072</accession>
<dbReference type="Gene3D" id="2.60.40.2810">
    <property type="match status" value="1"/>
</dbReference>
<evidence type="ECO:0000313" key="5">
    <source>
        <dbReference type="Proteomes" id="UP000230161"/>
    </source>
</evidence>
<evidence type="ECO:0000259" key="3">
    <source>
        <dbReference type="PROSITE" id="PS50853"/>
    </source>
</evidence>
<dbReference type="GO" id="GO:0016798">
    <property type="term" value="F:hydrolase activity, acting on glycosyl bonds"/>
    <property type="evidence" value="ECO:0007669"/>
    <property type="project" value="UniProtKB-KW"/>
</dbReference>
<keyword evidence="5" id="KW-1185">Reference proteome</keyword>
<dbReference type="GO" id="GO:0000272">
    <property type="term" value="P:polysaccharide catabolic process"/>
    <property type="evidence" value="ECO:0007669"/>
    <property type="project" value="UniProtKB-KW"/>
</dbReference>
<dbReference type="Pfam" id="PF17892">
    <property type="entry name" value="Cadherin_5"/>
    <property type="match status" value="1"/>
</dbReference>
<dbReference type="NCBIfam" id="NF012211">
    <property type="entry name" value="tand_rpt_95"/>
    <property type="match status" value="2"/>
</dbReference>
<feature type="domain" description="Fibronectin type-III" evidence="3">
    <location>
        <begin position="1553"/>
        <end position="1650"/>
    </location>
</feature>
<evidence type="ECO:0000313" key="4">
    <source>
        <dbReference type="EMBL" id="PJJ63722.1"/>
    </source>
</evidence>
<reference evidence="4 5" key="1">
    <citation type="submission" date="2017-11" db="EMBL/GenBank/DDBJ databases">
        <title>Genomic Encyclopedia of Archaeal and Bacterial Type Strains, Phase II (KMG-II): From Individual Species to Whole Genera.</title>
        <authorList>
            <person name="Goeker M."/>
        </authorList>
    </citation>
    <scope>NUCLEOTIDE SEQUENCE [LARGE SCALE GENOMIC DNA]</scope>
    <source>
        <strain evidence="4 5">DSM 25625</strain>
    </source>
</reference>
<proteinExistence type="predicted"/>
<name>A0A2M9C072_9MICO</name>
<dbReference type="PROSITE" id="PS50853">
    <property type="entry name" value="FN3"/>
    <property type="match status" value="1"/>
</dbReference>
<evidence type="ECO:0000256" key="2">
    <source>
        <dbReference type="ARBA" id="ARBA00023326"/>
    </source>
</evidence>
<comment type="caution">
    <text evidence="4">The sequence shown here is derived from an EMBL/GenBank/DDBJ whole genome shotgun (WGS) entry which is preliminary data.</text>
</comment>
<dbReference type="SUPFAM" id="SSF49265">
    <property type="entry name" value="Fibronectin type III"/>
    <property type="match status" value="2"/>
</dbReference>
<dbReference type="InterPro" id="IPR036116">
    <property type="entry name" value="FN3_sf"/>
</dbReference>
<keyword evidence="2" id="KW-0119">Carbohydrate metabolism</keyword>
<dbReference type="InterPro" id="IPR041690">
    <property type="entry name" value="Cadherin_5"/>
</dbReference>
<sequence length="1944" mass="198353">MVSSFSLWIAAHRSAVITATSGSLVAALVAAVAIVSSGYDTKTLNLGDASVWVTNTSRHAVGRVNTQIPELNTVIASTQGAVDVAQHENRVVAVDPAAATARLIDPATSADSDPVALPAGDPVVLLAGDRVVVHERDSGDVWFVPFDEFGRYDAGSAPELRLGPGAEVVVSGGSVIALAPGLSEVLRVGAGEAGAAAERQRVAIDPLHELQLAEAGDGWVVFDRTTGALITAERRVEIGDALPDEGAVLLQASSDDSAHAYLASSTRLLRVDLATSEASIVSDGHAGEPVAPITLSGCTFAAWGDGGSWRQCGEQAGESGILQGLGSAAGLVFRANADRVVLNDPATGDAWVVQSGNRLVENWDELLPSDESAPELGDTSTPPEPQAVEQAPVAVDDGFGARPGRTTVLPVLANDFDPNGDVLLVDEVGAPDASDVVVEIVPGRQRVRVTLPATATGELAFSYTISDGHGGTATAQVVVAVRPPEQNSPPAQLRPTRAQLALGARLTTNVLGDWFDPDGDAFYLSSADVAAPDTVTHESDGTLVYTDADATTGARSISTTVSDGTATGQGSVELTVRDPGDVPLTAEPFAVEAIAGRETTIEPLSHVRGGTGTIRLTEVAAQAGVQIVPELGTGAFRIVPEAAGELQLGYTVSDGDQSTTGVVRVTVLAPPETGSPPVTVQHTVFARPGSTVEVDVLAGDRDPAGGVLSVLGFAGAVAESLRADVLDRSVIRITLVQPLPDGSVDVPYRVSNGVAETVGTVTVVEIPEPPTRQPPIARADAATVRAGDAVDIAVLANDSHPDGDRLTLAPELDRDVSGGLLFVRGSSLRYLAPSEPGTFTAGYRVVAPDGQWATAEVTLTVRAADPAANTQPTPRPVTARVVAGETVRIPVPLDGIDPDGDSVKLLGQSSAPSKGVVHTGATWLEYTAGPSSVGTDTFEYQVVDGFGARGTGTVTVGVSPRETAEGAPSAAPDEVTVRPGTTILARVLDNDSDPSGGELRLVSVDSGDLPGAATVRDGAVAVVAPDEPGRYGFVYEIANARGGSATAFLTVVVDPDAALARPQVDDTVLGLADVLGREQLDVAVLDNVFRGDGPRNALVVSIVGDGDATVRADKSVRVQVKAQRQIIPFAVAHPDDASVVAYGFIWVPGLDEALPQLRGDLQPLAVVSGSRLVIPLADVVMTASGGAVRIVDPGVVVATNANGEPLVVDERTLAFTSAPGYTGPASISVGVADAADPARTATLVIPVVVTPAVPQPPAFAGGTVELEPGQRKTVDLRAFTVLPVGDEAAPTFTIAAPPPGFGASLSDGVLTVSADTAVPRGGRGSIAVEVRDADGGAASGTIELVAVGSSRPLAAPVGDTVVVERGSSATIDLLANDTASNPFPGAPLTVTEVRGADAASLPPGVVVTPSADRSQLRVEVAADARVADAGLRYGVMDATGDPARVVWGTVRISVQDRPGPITGLRLTGTADRQLMVAFSPGPANNSPIAAYEVSVASEDGAVLSTTECRSTSCAVTTLGNGVGNRVLVSVAARNRVGLSDPVSLGQAVWSDVLPEAVTALTARPGDGRLQLSWNVARLPAGASAVRAYLVRVDGRDAATVAPASCAADVCSTTVAGLQNGVPVSIVVVAQNDAFRSLAVWPEATITAKPFGAPAATAVTANGDDGLGTATLSWAPFGGNGDSIRGYFVQSLGPGGTVGQACGVVSPPSTQVRVPTGGEVREIGRATTATFDGITQGGADYRFVVWGYNQAGCVSSEIVTVTPRPAPGPVTSVTGVMADVGTDYDYRIDSVAPVAPRYEVQRVDAAGAPVGEVATFSGSTVPRALTGGPFGEVYGYQLRACNVWGDFAACGPWAAQKAPAASITFELAGLSYAAETGEWTWTALPHNGSAVARFRCGSFSGTSGASLGAEMGCRTEWAVAPSDAWIQFQVGRIIRQIRPGDLPPH</sequence>
<keyword evidence="1" id="KW-0378">Hydrolase</keyword>
<dbReference type="InterPro" id="IPR003961">
    <property type="entry name" value="FN3_dom"/>
</dbReference>
<dbReference type="InterPro" id="IPR013783">
    <property type="entry name" value="Ig-like_fold"/>
</dbReference>
<dbReference type="Gene3D" id="2.60.40.10">
    <property type="entry name" value="Immunoglobulins"/>
    <property type="match status" value="2"/>
</dbReference>
<keyword evidence="1" id="KW-0326">Glycosidase</keyword>
<evidence type="ECO:0000256" key="1">
    <source>
        <dbReference type="ARBA" id="ARBA00023295"/>
    </source>
</evidence>
<dbReference type="SMART" id="SM00060">
    <property type="entry name" value="FN3"/>
    <property type="match status" value="3"/>
</dbReference>
<protein>
    <recommendedName>
        <fullName evidence="3">Fibronectin type-III domain-containing protein</fullName>
    </recommendedName>
</protein>
<keyword evidence="2" id="KW-0624">Polysaccharide degradation</keyword>